<keyword evidence="5" id="KW-1185">Reference proteome</keyword>
<feature type="transmembrane region" description="Helical" evidence="1">
    <location>
        <begin position="40"/>
        <end position="64"/>
    </location>
</feature>
<evidence type="ECO:0000313" key="3">
    <source>
        <dbReference type="EMBL" id="MBM2417047.1"/>
    </source>
</evidence>
<accession>A0A9Q2NS89</accession>
<dbReference type="Proteomes" id="UP000809440">
    <property type="component" value="Unassembled WGS sequence"/>
</dbReference>
<reference evidence="2 5" key="1">
    <citation type="submission" date="2021-01" db="EMBL/GenBank/DDBJ databases">
        <title>Diatom-associated Roseobacters Show Island Model of Population Structure.</title>
        <authorList>
            <person name="Qu L."/>
            <person name="Feng X."/>
            <person name="Chen Y."/>
            <person name="Li L."/>
            <person name="Wang X."/>
            <person name="Hu Z."/>
            <person name="Wang H."/>
            <person name="Luo H."/>
        </authorList>
    </citation>
    <scope>NUCLEOTIDE SEQUENCE</scope>
    <source>
        <strain evidence="3 5">CC28-63</strain>
        <strain evidence="2">CC28-69</strain>
    </source>
</reference>
<keyword evidence="1" id="KW-1133">Transmembrane helix</keyword>
<name>A0A9Q2NS89_9RHOB</name>
<evidence type="ECO:0000256" key="1">
    <source>
        <dbReference type="SAM" id="Phobius"/>
    </source>
</evidence>
<feature type="transmembrane region" description="Helical" evidence="1">
    <location>
        <begin position="114"/>
        <end position="133"/>
    </location>
</feature>
<keyword evidence="1" id="KW-0472">Membrane</keyword>
<keyword evidence="1" id="KW-0812">Transmembrane</keyword>
<proteinExistence type="predicted"/>
<dbReference type="GeneID" id="62639465"/>
<comment type="caution">
    <text evidence="2">The sequence shown here is derived from an EMBL/GenBank/DDBJ whole genome shotgun (WGS) entry which is preliminary data.</text>
</comment>
<dbReference type="Proteomes" id="UP000755667">
    <property type="component" value="Unassembled WGS sequence"/>
</dbReference>
<evidence type="ECO:0000313" key="4">
    <source>
        <dbReference type="Proteomes" id="UP000755667"/>
    </source>
</evidence>
<evidence type="ECO:0000313" key="5">
    <source>
        <dbReference type="Proteomes" id="UP000809440"/>
    </source>
</evidence>
<evidence type="ECO:0000313" key="2">
    <source>
        <dbReference type="EMBL" id="MBM2412716.1"/>
    </source>
</evidence>
<dbReference type="AlphaFoldDB" id="A0A9Q2NS89"/>
<organism evidence="2 4">
    <name type="scientific">Marivita cryptomonadis</name>
    <dbReference type="NCBI Taxonomy" id="505252"/>
    <lineage>
        <taxon>Bacteria</taxon>
        <taxon>Pseudomonadati</taxon>
        <taxon>Pseudomonadota</taxon>
        <taxon>Alphaproteobacteria</taxon>
        <taxon>Rhodobacterales</taxon>
        <taxon>Roseobacteraceae</taxon>
        <taxon>Marivita</taxon>
    </lineage>
</organism>
<feature type="transmembrane region" description="Helical" evidence="1">
    <location>
        <begin position="145"/>
        <end position="165"/>
    </location>
</feature>
<sequence length="204" mass="22337">MPRPRAVLIWIAVATALLVPFGFAVSSPLLQWRDPVYIGSGIAGVMAMGLLLMQPLLVGGYLPGFKGISGRRLHRGVGALLVGLVIIHVAGLWMTSPPDVIDALLFMSPTPFSIWGVIAMWAVFAAALIGALRHRMGQRLRLWRVLHTSFVSIIAIGTALHVLQIDGTMEPISKALLTALVLGVLMRVIFDRRIWVHFPLVRRK</sequence>
<gene>
    <name evidence="2" type="ORF">JQX41_10410</name>
    <name evidence="3" type="ORF">JQX48_08725</name>
</gene>
<dbReference type="RefSeq" id="WP_085627727.1">
    <property type="nucleotide sequence ID" value="NZ_JAFBWU010000005.1"/>
</dbReference>
<dbReference type="OrthoDB" id="7917288at2"/>
<feature type="transmembrane region" description="Helical" evidence="1">
    <location>
        <begin position="76"/>
        <end position="94"/>
    </location>
</feature>
<dbReference type="EMBL" id="JAFBXF010000005">
    <property type="protein sequence ID" value="MBM2417047.1"/>
    <property type="molecule type" value="Genomic_DNA"/>
</dbReference>
<protein>
    <submittedName>
        <fullName evidence="2">Ferric reductase</fullName>
    </submittedName>
</protein>
<feature type="transmembrane region" description="Helical" evidence="1">
    <location>
        <begin position="171"/>
        <end position="190"/>
    </location>
</feature>
<dbReference type="EMBL" id="JAFBXE010000005">
    <property type="protein sequence ID" value="MBM2412716.1"/>
    <property type="molecule type" value="Genomic_DNA"/>
</dbReference>